<name>X0U6P5_9ZZZZ</name>
<comment type="caution">
    <text evidence="1">The sequence shown here is derived from an EMBL/GenBank/DDBJ whole genome shotgun (WGS) entry which is preliminary data.</text>
</comment>
<feature type="non-terminal residue" evidence="1">
    <location>
        <position position="73"/>
    </location>
</feature>
<evidence type="ECO:0000313" key="1">
    <source>
        <dbReference type="EMBL" id="GAF96027.1"/>
    </source>
</evidence>
<organism evidence="1">
    <name type="scientific">marine sediment metagenome</name>
    <dbReference type="NCBI Taxonomy" id="412755"/>
    <lineage>
        <taxon>unclassified sequences</taxon>
        <taxon>metagenomes</taxon>
        <taxon>ecological metagenomes</taxon>
    </lineage>
</organism>
<proteinExistence type="predicted"/>
<dbReference type="AlphaFoldDB" id="X0U6P5"/>
<sequence>MIQSIDDYLSELKKELSGCDRATIQDALSDAEEYLRTALNSVTSNDATISEADALSQIIERYGMPEEVATAYR</sequence>
<dbReference type="Pfam" id="PF22564">
    <property type="entry name" value="HAAS"/>
    <property type="match status" value="1"/>
</dbReference>
<protein>
    <submittedName>
        <fullName evidence="1">Uncharacterized protein</fullName>
    </submittedName>
</protein>
<gene>
    <name evidence="1" type="ORF">S01H1_19680</name>
</gene>
<reference evidence="1" key="1">
    <citation type="journal article" date="2014" name="Front. Microbiol.">
        <title>High frequency of phylogenetically diverse reductive dehalogenase-homologous genes in deep subseafloor sedimentary metagenomes.</title>
        <authorList>
            <person name="Kawai M."/>
            <person name="Futagami T."/>
            <person name="Toyoda A."/>
            <person name="Takaki Y."/>
            <person name="Nishi S."/>
            <person name="Hori S."/>
            <person name="Arai W."/>
            <person name="Tsubouchi T."/>
            <person name="Morono Y."/>
            <person name="Uchiyama I."/>
            <person name="Ito T."/>
            <person name="Fujiyama A."/>
            <person name="Inagaki F."/>
            <person name="Takami H."/>
        </authorList>
    </citation>
    <scope>NUCLEOTIDE SEQUENCE</scope>
    <source>
        <strain evidence="1">Expedition CK06-06</strain>
    </source>
</reference>
<accession>X0U6P5</accession>
<dbReference type="EMBL" id="BARS01010661">
    <property type="protein sequence ID" value="GAF96027.1"/>
    <property type="molecule type" value="Genomic_DNA"/>
</dbReference>